<protein>
    <recommendedName>
        <fullName evidence="2">HTH tetR-type domain-containing protein</fullName>
    </recommendedName>
</protein>
<evidence type="ECO:0000313" key="3">
    <source>
        <dbReference type="EMBL" id="MPL98591.1"/>
    </source>
</evidence>
<proteinExistence type="predicted"/>
<comment type="caution">
    <text evidence="3">The sequence shown here is derived from an EMBL/GenBank/DDBJ whole genome shotgun (WGS) entry which is preliminary data.</text>
</comment>
<keyword evidence="1" id="KW-0238">DNA-binding</keyword>
<dbReference type="PROSITE" id="PS50977">
    <property type="entry name" value="HTH_TETR_2"/>
    <property type="match status" value="1"/>
</dbReference>
<dbReference type="Gene3D" id="1.10.357.10">
    <property type="entry name" value="Tetracycline Repressor, domain 2"/>
    <property type="match status" value="1"/>
</dbReference>
<reference evidence="3" key="1">
    <citation type="submission" date="2019-08" db="EMBL/GenBank/DDBJ databases">
        <authorList>
            <person name="Kucharzyk K."/>
            <person name="Murdoch R.W."/>
            <person name="Higgins S."/>
            <person name="Loffler F."/>
        </authorList>
    </citation>
    <scope>NUCLEOTIDE SEQUENCE</scope>
</reference>
<dbReference type="EMBL" id="VSSQ01000617">
    <property type="protein sequence ID" value="MPL98591.1"/>
    <property type="molecule type" value="Genomic_DNA"/>
</dbReference>
<name>A0A644W4F8_9ZZZZ</name>
<gene>
    <name evidence="3" type="ORF">SDC9_44797</name>
</gene>
<feature type="domain" description="HTH tetR-type" evidence="2">
    <location>
        <begin position="8"/>
        <end position="68"/>
    </location>
</feature>
<organism evidence="3">
    <name type="scientific">bioreactor metagenome</name>
    <dbReference type="NCBI Taxonomy" id="1076179"/>
    <lineage>
        <taxon>unclassified sequences</taxon>
        <taxon>metagenomes</taxon>
        <taxon>ecological metagenomes</taxon>
    </lineage>
</organism>
<evidence type="ECO:0000256" key="1">
    <source>
        <dbReference type="ARBA" id="ARBA00023125"/>
    </source>
</evidence>
<accession>A0A644W4F8</accession>
<dbReference type="GO" id="GO:0003677">
    <property type="term" value="F:DNA binding"/>
    <property type="evidence" value="ECO:0007669"/>
    <property type="project" value="UniProtKB-KW"/>
</dbReference>
<sequence length="190" mass="22231">MAQDRRITKTKTAIREAFFSILKDNNSPKITVTEIANRANIDRKTFYLHYDSPEAIMDEFYKSLINDFLLILEKNDFFDRSFDVLALFQSLNTMIQRDIDLYRHIAKMPSYAFFWEEIKDIVKSVAIETLSNGVNMSKDEFELYAEFYVAGIIAAFLKWLRNDVNLTETEVVNILGTASFYGFQKILQKK</sequence>
<dbReference type="InterPro" id="IPR009057">
    <property type="entry name" value="Homeodomain-like_sf"/>
</dbReference>
<dbReference type="InterPro" id="IPR001647">
    <property type="entry name" value="HTH_TetR"/>
</dbReference>
<dbReference type="SUPFAM" id="SSF46689">
    <property type="entry name" value="Homeodomain-like"/>
    <property type="match status" value="1"/>
</dbReference>
<dbReference type="PANTHER" id="PTHR43479">
    <property type="entry name" value="ACREF/ENVCD OPERON REPRESSOR-RELATED"/>
    <property type="match status" value="1"/>
</dbReference>
<dbReference type="AlphaFoldDB" id="A0A644W4F8"/>
<dbReference type="InterPro" id="IPR050624">
    <property type="entry name" value="HTH-type_Tx_Regulator"/>
</dbReference>
<dbReference type="InterPro" id="IPR039532">
    <property type="entry name" value="TetR_C_Firmicutes"/>
</dbReference>
<dbReference type="PANTHER" id="PTHR43479:SF7">
    <property type="entry name" value="TETR-FAMILY TRANSCRIPTIONAL REGULATOR"/>
    <property type="match status" value="1"/>
</dbReference>
<evidence type="ECO:0000259" key="2">
    <source>
        <dbReference type="PROSITE" id="PS50977"/>
    </source>
</evidence>
<dbReference type="Pfam" id="PF14278">
    <property type="entry name" value="TetR_C_8"/>
    <property type="match status" value="1"/>
</dbReference>